<keyword evidence="4" id="KW-1185">Reference proteome</keyword>
<dbReference type="Proteomes" id="UP000183967">
    <property type="component" value="Unassembled WGS sequence"/>
</dbReference>
<feature type="domain" description="Copper amine oxidase-like N-terminal" evidence="2">
    <location>
        <begin position="42"/>
        <end position="154"/>
    </location>
</feature>
<dbReference type="AlphaFoldDB" id="A0A1M5W9S7"/>
<name>A0A1M5W9S7_9FIRM</name>
<dbReference type="SMART" id="SM00698">
    <property type="entry name" value="MORN"/>
    <property type="match status" value="4"/>
</dbReference>
<reference evidence="4" key="1">
    <citation type="submission" date="2016-11" db="EMBL/GenBank/DDBJ databases">
        <authorList>
            <person name="Varghese N."/>
            <person name="Submissions S."/>
        </authorList>
    </citation>
    <scope>NUCLEOTIDE SEQUENCE [LARGE SCALE GENOMIC DNA]</scope>
    <source>
        <strain evidence="4">DSM 13643</strain>
    </source>
</reference>
<dbReference type="InterPro" id="IPR003409">
    <property type="entry name" value="MORN"/>
</dbReference>
<dbReference type="GO" id="GO:0005829">
    <property type="term" value="C:cytosol"/>
    <property type="evidence" value="ECO:0007669"/>
    <property type="project" value="TreeGrafter"/>
</dbReference>
<dbReference type="Pfam" id="PF07833">
    <property type="entry name" value="Cu_amine_oxidN1"/>
    <property type="match status" value="1"/>
</dbReference>
<dbReference type="FunFam" id="2.20.110.10:FF:000002">
    <property type="entry name" value="Phosphatidylinositol 4-phosphate 5-kinase 8"/>
    <property type="match status" value="1"/>
</dbReference>
<evidence type="ECO:0000313" key="3">
    <source>
        <dbReference type="EMBL" id="SHH83953.1"/>
    </source>
</evidence>
<gene>
    <name evidence="3" type="ORF">SAMN02745135_02352</name>
</gene>
<keyword evidence="1" id="KW-0677">Repeat</keyword>
<dbReference type="SUPFAM" id="SSF82185">
    <property type="entry name" value="Histone H3 K4-specific methyltransferase SET7/9 N-terminal domain"/>
    <property type="match status" value="1"/>
</dbReference>
<proteinExistence type="predicted"/>
<dbReference type="RefSeq" id="WP_073197824.1">
    <property type="nucleotide sequence ID" value="NZ_FQXO01000094.1"/>
</dbReference>
<dbReference type="Pfam" id="PF02493">
    <property type="entry name" value="MORN"/>
    <property type="match status" value="3"/>
</dbReference>
<dbReference type="PANTHER" id="PTHR43215:SF14">
    <property type="entry name" value="RADIAL SPOKE HEAD 1 HOMOLOG"/>
    <property type="match status" value="1"/>
</dbReference>
<dbReference type="OrthoDB" id="2379109at2"/>
<dbReference type="SUPFAM" id="SSF55383">
    <property type="entry name" value="Copper amine oxidase, domain N"/>
    <property type="match status" value="1"/>
</dbReference>
<evidence type="ECO:0000256" key="1">
    <source>
        <dbReference type="ARBA" id="ARBA00022737"/>
    </source>
</evidence>
<sequence>MTNTKRKNRLINITCILMILIVLMGNIFQLQAFAEEEPIKVKVNGKEIEFEQPPVIKNGRTLVPLRKIFEALGISVEWDSETRTVFAFKGSIVISIQIGSKTAMIQDEENIETEVELDVPAQIIQSRTFVPVRFIAESIGAEVKWDGATRTVIINMANEKKYQRIDFEDGYYEGELINGIPNGYGKCVWNNGDTYEGNWFDGQKSGQGKYIWANGDVYEGNWHEGRIYGKGKYTFANGDVYEGEFADGEMIKGVVTKANGEKYEVDIEKDIEEEAKKEENDFKKQALNGPSYNELMKNSSKYLNVPDYFEGTVIQAVENEDGKTILLIDISSFMNSFIDLYNQYNDDLNYIDNLESKIIAVFSDTSVDILQDDYVKIYGRVMENFTYEDIYGVYHTVPALKLVEYERSKRADELMDELLGN</sequence>
<dbReference type="InterPro" id="IPR036582">
    <property type="entry name" value="Mao_N_sf"/>
</dbReference>
<protein>
    <submittedName>
        <fullName evidence="3">Uncharacterized conserved protein</fullName>
    </submittedName>
</protein>
<evidence type="ECO:0000313" key="4">
    <source>
        <dbReference type="Proteomes" id="UP000183967"/>
    </source>
</evidence>
<evidence type="ECO:0000259" key="2">
    <source>
        <dbReference type="Pfam" id="PF07833"/>
    </source>
</evidence>
<dbReference type="PANTHER" id="PTHR43215">
    <property type="entry name" value="RADIAL SPOKE HEAD 1 HOMOLOG"/>
    <property type="match status" value="1"/>
</dbReference>
<organism evidence="3 4">
    <name type="scientific">Caloranaerobacter azorensis DSM 13643</name>
    <dbReference type="NCBI Taxonomy" id="1121264"/>
    <lineage>
        <taxon>Bacteria</taxon>
        <taxon>Bacillati</taxon>
        <taxon>Bacillota</taxon>
        <taxon>Tissierellia</taxon>
        <taxon>Tissierellales</taxon>
        <taxon>Thermohalobacteraceae</taxon>
        <taxon>Caloranaerobacter</taxon>
    </lineage>
</organism>
<dbReference type="EMBL" id="FQXO01000094">
    <property type="protein sequence ID" value="SHH83953.1"/>
    <property type="molecule type" value="Genomic_DNA"/>
</dbReference>
<accession>A0A1M5W9S7</accession>
<dbReference type="Gene3D" id="2.20.110.10">
    <property type="entry name" value="Histone H3 K4-specific methyltransferase SET7/9 N-terminal domain"/>
    <property type="match status" value="1"/>
</dbReference>
<dbReference type="InterPro" id="IPR012854">
    <property type="entry name" value="Cu_amine_oxidase-like_N"/>
</dbReference>
<dbReference type="Gene3D" id="3.30.457.10">
    <property type="entry name" value="Copper amine oxidase-like, N-terminal domain"/>
    <property type="match status" value="2"/>
</dbReference>